<protein>
    <submittedName>
        <fullName evidence="2">GPI-anchored surface protein, putative</fullName>
    </submittedName>
</protein>
<name>A0A0S4IUN2_BODSA</name>
<feature type="transmembrane region" description="Helical" evidence="1">
    <location>
        <begin position="116"/>
        <end position="134"/>
    </location>
</feature>
<organism evidence="2 3">
    <name type="scientific">Bodo saltans</name>
    <name type="common">Flagellated protozoan</name>
    <dbReference type="NCBI Taxonomy" id="75058"/>
    <lineage>
        <taxon>Eukaryota</taxon>
        <taxon>Discoba</taxon>
        <taxon>Euglenozoa</taxon>
        <taxon>Kinetoplastea</taxon>
        <taxon>Metakinetoplastina</taxon>
        <taxon>Eubodonida</taxon>
        <taxon>Bodonidae</taxon>
        <taxon>Bodo</taxon>
    </lineage>
</organism>
<feature type="transmembrane region" description="Helical" evidence="1">
    <location>
        <begin position="146"/>
        <end position="167"/>
    </location>
</feature>
<keyword evidence="1" id="KW-0472">Membrane</keyword>
<dbReference type="VEuPathDB" id="TriTrypDB:BSAL_67705"/>
<evidence type="ECO:0000313" key="2">
    <source>
        <dbReference type="EMBL" id="CUF94648.1"/>
    </source>
</evidence>
<dbReference type="AlphaFoldDB" id="A0A0S4IUN2"/>
<feature type="transmembrane region" description="Helical" evidence="1">
    <location>
        <begin position="179"/>
        <end position="199"/>
    </location>
</feature>
<sequence>MSAAMSLLADGYSAGSVILGVVGAAAVLGFTVHLVVVVVVQDVVRRQFTSIPATLHGTRRRRGDSAAATLTNFIAWLTVPTEQWRRQRLRGSGVEVRANQVAQRYGVVFTTYRHDCLWFAAVDLGMGVLCGAIAGGAQVDSDPCSAVILSGWLLAAISFLFVPAVLYFRPYACRQDAGLGIVSAAITVISSVGAATNAIDNNSNFALSLLCIALQLLPLIMTLVRVPVARCTGA</sequence>
<keyword evidence="1" id="KW-1133">Transmembrane helix</keyword>
<feature type="transmembrane region" description="Helical" evidence="1">
    <location>
        <begin position="12"/>
        <end position="40"/>
    </location>
</feature>
<accession>A0A0S4IUN2</accession>
<keyword evidence="3" id="KW-1185">Reference proteome</keyword>
<proteinExistence type="predicted"/>
<feature type="transmembrane region" description="Helical" evidence="1">
    <location>
        <begin position="205"/>
        <end position="224"/>
    </location>
</feature>
<reference evidence="3" key="1">
    <citation type="submission" date="2015-09" db="EMBL/GenBank/DDBJ databases">
        <authorList>
            <consortium name="Pathogen Informatics"/>
        </authorList>
    </citation>
    <scope>NUCLEOTIDE SEQUENCE [LARGE SCALE GENOMIC DNA]</scope>
    <source>
        <strain evidence="3">Lake Konstanz</strain>
    </source>
</reference>
<evidence type="ECO:0000256" key="1">
    <source>
        <dbReference type="SAM" id="Phobius"/>
    </source>
</evidence>
<keyword evidence="1" id="KW-0812">Transmembrane</keyword>
<feature type="non-terminal residue" evidence="2">
    <location>
        <position position="234"/>
    </location>
</feature>
<dbReference type="EMBL" id="CYKH01000457">
    <property type="protein sequence ID" value="CUF94648.1"/>
    <property type="molecule type" value="Genomic_DNA"/>
</dbReference>
<evidence type="ECO:0000313" key="3">
    <source>
        <dbReference type="Proteomes" id="UP000051952"/>
    </source>
</evidence>
<dbReference type="Proteomes" id="UP000051952">
    <property type="component" value="Unassembled WGS sequence"/>
</dbReference>
<gene>
    <name evidence="2" type="ORF">BSAL_67705</name>
</gene>